<accession>A0AC61KYA9</accession>
<organism evidence="1 2">
    <name type="scientific">Candidatus Methanogaster sp</name>
    <dbReference type="NCBI Taxonomy" id="3386292"/>
    <lineage>
        <taxon>Archaea</taxon>
        <taxon>Methanobacteriati</taxon>
        <taxon>Methanobacteriota</taxon>
        <taxon>Stenosarchaea group</taxon>
        <taxon>Methanomicrobia</taxon>
        <taxon>Methanosarcinales</taxon>
        <taxon>ANME-2 cluster</taxon>
        <taxon>Candidatus Methanogasteraceae</taxon>
        <taxon>Candidatus Methanogaster</taxon>
    </lineage>
</organism>
<name>A0AC61KYA9_9EURY</name>
<sequence>MSAIWIVLLDVSGSMGDGFTKKPTPTNALTEVGRWKTKLEAAKDLLVSQVHATRGQDIAVIAFSTQARCEFKGSLADFTKWEKKLEDIQPEYQTNLADALSLITQDKDFEKYKAIAVLVLSDGLSNIGDPKQAAEDLINKYPYGRIDTILIDETPKGRVIAEQVSINGWVKPAESILQLEQAVVSGHMASLRQSIASLAYQRYDMEYSLAKASPNK</sequence>
<protein>
    <submittedName>
        <fullName evidence="1">Uncharacterized protein</fullName>
    </submittedName>
</protein>
<gene>
    <name evidence="1" type="ORF">C4B59_16375</name>
</gene>
<evidence type="ECO:0000313" key="2">
    <source>
        <dbReference type="Proteomes" id="UP000248329"/>
    </source>
</evidence>
<comment type="caution">
    <text evidence="1">The sequence shown here is derived from an EMBL/GenBank/DDBJ whole genome shotgun (WGS) entry which is preliminary data.</text>
</comment>
<proteinExistence type="predicted"/>
<dbReference type="Proteomes" id="UP000248329">
    <property type="component" value="Unassembled WGS sequence"/>
</dbReference>
<reference evidence="1" key="1">
    <citation type="submission" date="2018-01" db="EMBL/GenBank/DDBJ databases">
        <authorList>
            <person name="Krukenberg V."/>
        </authorList>
    </citation>
    <scope>NUCLEOTIDE SEQUENCE</scope>
    <source>
        <strain evidence="1">E20ANME2</strain>
    </source>
</reference>
<dbReference type="EMBL" id="PQXF01000084">
    <property type="protein sequence ID" value="PXF56792.1"/>
    <property type="molecule type" value="Genomic_DNA"/>
</dbReference>
<evidence type="ECO:0000313" key="1">
    <source>
        <dbReference type="EMBL" id="PXF56792.1"/>
    </source>
</evidence>